<dbReference type="InterPro" id="IPR029016">
    <property type="entry name" value="GAF-like_dom_sf"/>
</dbReference>
<dbReference type="InterPro" id="IPR025736">
    <property type="entry name" value="PucR_C-HTH_dom"/>
</dbReference>
<feature type="domain" description="GGDEF" evidence="2">
    <location>
        <begin position="308"/>
        <end position="444"/>
    </location>
</feature>
<dbReference type="PROSITE" id="PS50887">
    <property type="entry name" value="GGDEF"/>
    <property type="match status" value="1"/>
</dbReference>
<dbReference type="Gene3D" id="1.10.10.2840">
    <property type="entry name" value="PucR C-terminal helix-turn-helix domain"/>
    <property type="match status" value="1"/>
</dbReference>
<dbReference type="Gene3D" id="3.30.450.40">
    <property type="match status" value="1"/>
</dbReference>
<comment type="caution">
    <text evidence="3">The sequence shown here is derived from an EMBL/GenBank/DDBJ whole genome shotgun (WGS) entry which is preliminary data.</text>
</comment>
<dbReference type="InterPro" id="IPR000160">
    <property type="entry name" value="GGDEF_dom"/>
</dbReference>
<evidence type="ECO:0000313" key="3">
    <source>
        <dbReference type="EMBL" id="KKM79733.1"/>
    </source>
</evidence>
<evidence type="ECO:0000256" key="1">
    <source>
        <dbReference type="ARBA" id="ARBA00006754"/>
    </source>
</evidence>
<dbReference type="PANTHER" id="PTHR33744">
    <property type="entry name" value="CARBOHYDRATE DIACID REGULATOR"/>
    <property type="match status" value="1"/>
</dbReference>
<dbReference type="AlphaFoldDB" id="A0A0F9KCL9"/>
<dbReference type="EMBL" id="LAZR01008294">
    <property type="protein sequence ID" value="KKM79733.1"/>
    <property type="molecule type" value="Genomic_DNA"/>
</dbReference>
<dbReference type="InterPro" id="IPR051448">
    <property type="entry name" value="CdaR-like_regulators"/>
</dbReference>
<sequence>MAVCVSDILKNENLTDAKVVAGKKGLKATVTSVTVGEVPDIARWLEGGEMILSTLYAVGEKTEDQLKFIEQLINAKASALLVKPERFIGKLDPKIIKLAEDNGFPLIEVPPQIRWTDIVGKIYHQIIGQHLDFQKRSFDIHRKLLDQVIKGEGYESIANTAAALIDRPVVIEDESGEVLAKAKLKKEHADLLPKFEIKKSEDLGHAFRTRLEKNKRFPAKISTPIIVEQETLGHVSTIEATKALNELDLIALQHAATITALEMGKERIKLEAEIRLKGDFIDDLIAKQFQSKEALLKRASYLGCDLSKGSQIMIVDIDDFEEHINKNKYKENDIQRIRREFFNTVNWIIGLEAENSLVSLKSDSVIIFLTPNGVDKEGLESKSIDVAKSLQKGLAERFEKFSFSVGLSTYHDSSEVDKAFNEARIALDISKRLDETKKISSFKDVGTYKLLTRLMDNNAAELEDFFEETVAPLIEYDKEHDSELVHTLEAFFRYDENINEVAKNMFAHRHTIRYRLERIKELAGLDIHKSNDKERLALGLKLSRLLP</sequence>
<dbReference type="PANTHER" id="PTHR33744:SF1">
    <property type="entry name" value="DNA-BINDING TRANSCRIPTIONAL ACTIVATOR ADER"/>
    <property type="match status" value="1"/>
</dbReference>
<dbReference type="Pfam" id="PF13556">
    <property type="entry name" value="HTH_30"/>
    <property type="match status" value="1"/>
</dbReference>
<dbReference type="InterPro" id="IPR042070">
    <property type="entry name" value="PucR_C-HTH_sf"/>
</dbReference>
<name>A0A0F9KCL9_9ZZZZ</name>
<accession>A0A0F9KCL9</accession>
<organism evidence="3">
    <name type="scientific">marine sediment metagenome</name>
    <dbReference type="NCBI Taxonomy" id="412755"/>
    <lineage>
        <taxon>unclassified sequences</taxon>
        <taxon>metagenomes</taxon>
        <taxon>ecological metagenomes</taxon>
    </lineage>
</organism>
<dbReference type="InterPro" id="IPR041522">
    <property type="entry name" value="CdaR_GGDEF"/>
</dbReference>
<protein>
    <recommendedName>
        <fullName evidence="2">GGDEF domain-containing protein</fullName>
    </recommendedName>
</protein>
<dbReference type="InterPro" id="IPR012914">
    <property type="entry name" value="PucR_dom"/>
</dbReference>
<dbReference type="Pfam" id="PF07905">
    <property type="entry name" value="PucR"/>
    <property type="match status" value="1"/>
</dbReference>
<gene>
    <name evidence="3" type="ORF">LCGC14_1346940</name>
</gene>
<evidence type="ECO:0000259" key="2">
    <source>
        <dbReference type="PROSITE" id="PS50887"/>
    </source>
</evidence>
<proteinExistence type="inferred from homology"/>
<dbReference type="Pfam" id="PF17853">
    <property type="entry name" value="GGDEF_2"/>
    <property type="match status" value="1"/>
</dbReference>
<reference evidence="3" key="1">
    <citation type="journal article" date="2015" name="Nature">
        <title>Complex archaea that bridge the gap between prokaryotes and eukaryotes.</title>
        <authorList>
            <person name="Spang A."/>
            <person name="Saw J.H."/>
            <person name="Jorgensen S.L."/>
            <person name="Zaremba-Niedzwiedzka K."/>
            <person name="Martijn J."/>
            <person name="Lind A.E."/>
            <person name="van Eijk R."/>
            <person name="Schleper C."/>
            <person name="Guy L."/>
            <person name="Ettema T.J."/>
        </authorList>
    </citation>
    <scope>NUCLEOTIDE SEQUENCE</scope>
</reference>
<comment type="similarity">
    <text evidence="1">Belongs to the CdaR family.</text>
</comment>